<dbReference type="KEGG" id="bav:BAV2046"/>
<reference evidence="1 2" key="1">
    <citation type="journal article" date="2006" name="J. Bacteriol.">
        <title>Comparison of the genome sequence of the poultry pathogen Bordetella avium with those of B. bronchiseptica, B. pertussis, and B. parapertussis reveals extensive diversity in surface structures associated with host interaction.</title>
        <authorList>
            <person name="Sebaihia M."/>
            <person name="Preston A."/>
            <person name="Maskell D.J."/>
            <person name="Kuzmiak H."/>
            <person name="Connell T.D."/>
            <person name="King N.D."/>
            <person name="Orndorff P.E."/>
            <person name="Miyamoto D.M."/>
            <person name="Thomson N.R."/>
            <person name="Harris D."/>
            <person name="Goble A."/>
            <person name="Lord A."/>
            <person name="Murphy L."/>
            <person name="Quail M.A."/>
            <person name="Rutter S."/>
            <person name="Squares R."/>
            <person name="Squares S."/>
            <person name="Woodward J."/>
            <person name="Parkhill J."/>
            <person name="Temple L.M."/>
        </authorList>
    </citation>
    <scope>NUCLEOTIDE SEQUENCE [LARGE SCALE GENOMIC DNA]</scope>
    <source>
        <strain evidence="1 2">197N</strain>
    </source>
</reference>
<keyword evidence="2" id="KW-1185">Reference proteome</keyword>
<sequence length="82" mass="9128">MVCSFHSEVCVNMARHQFQQGELAYWLQIIAEQGAQAQVPESFADALLTLRCVERAADGQLLITEKGRLALHMEGPGAIHRH</sequence>
<evidence type="ECO:0000313" key="1">
    <source>
        <dbReference type="EMBL" id="CAJ49655.1"/>
    </source>
</evidence>
<protein>
    <submittedName>
        <fullName evidence="1">Uncharacterized protein</fullName>
    </submittedName>
</protein>
<dbReference type="HOGENOM" id="CLU_2679179_0_0_4"/>
<dbReference type="Proteomes" id="UP000001977">
    <property type="component" value="Chromosome"/>
</dbReference>
<dbReference type="EMBL" id="AM167904">
    <property type="protein sequence ID" value="CAJ49655.1"/>
    <property type="molecule type" value="Genomic_DNA"/>
</dbReference>
<evidence type="ECO:0000313" key="2">
    <source>
        <dbReference type="Proteomes" id="UP000001977"/>
    </source>
</evidence>
<dbReference type="AlphaFoldDB" id="Q2KZQ4"/>
<name>Q2KZQ4_BORA1</name>
<dbReference type="STRING" id="360910.BAV2046"/>
<organism evidence="1 2">
    <name type="scientific">Bordetella avium (strain 197N)</name>
    <dbReference type="NCBI Taxonomy" id="360910"/>
    <lineage>
        <taxon>Bacteria</taxon>
        <taxon>Pseudomonadati</taxon>
        <taxon>Pseudomonadota</taxon>
        <taxon>Betaproteobacteria</taxon>
        <taxon>Burkholderiales</taxon>
        <taxon>Alcaligenaceae</taxon>
        <taxon>Bordetella</taxon>
    </lineage>
</organism>
<gene>
    <name evidence="1" type="ordered locus">BAV2046</name>
</gene>
<dbReference type="OrthoDB" id="8637533at2"/>
<proteinExistence type="predicted"/>
<dbReference type="eggNOG" id="ENOG503136Q">
    <property type="taxonomic scope" value="Bacteria"/>
</dbReference>
<accession>Q2KZQ4</accession>